<comment type="caution">
    <text evidence="5">The sequence shown here is derived from an EMBL/GenBank/DDBJ whole genome shotgun (WGS) entry which is preliminary data.</text>
</comment>
<dbReference type="GO" id="GO:0008616">
    <property type="term" value="P:tRNA queuosine(34) biosynthetic process"/>
    <property type="evidence" value="ECO:0007669"/>
    <property type="project" value="UniProtKB-KW"/>
</dbReference>
<dbReference type="InterPro" id="IPR003699">
    <property type="entry name" value="QueA"/>
</dbReference>
<dbReference type="Proteomes" id="UP000620075">
    <property type="component" value="Unassembled WGS sequence"/>
</dbReference>
<gene>
    <name evidence="5" type="ORF">JF888_15930</name>
</gene>
<evidence type="ECO:0000313" key="5">
    <source>
        <dbReference type="EMBL" id="MBJ7604643.1"/>
    </source>
</evidence>
<evidence type="ECO:0000256" key="3">
    <source>
        <dbReference type="ARBA" id="ARBA00022691"/>
    </source>
</evidence>
<dbReference type="Pfam" id="PF02547">
    <property type="entry name" value="Queuosine_synth"/>
    <property type="match status" value="1"/>
</dbReference>
<protein>
    <submittedName>
        <fullName evidence="5">S-adenosylmethionine:tRNA ribosyltransferase-isomerase</fullName>
    </submittedName>
</protein>
<keyword evidence="3" id="KW-0949">S-adenosyl-L-methionine</keyword>
<proteinExistence type="predicted"/>
<organism evidence="5 6">
    <name type="scientific">Candidatus Dormiibacter inghamiae</name>
    <dbReference type="NCBI Taxonomy" id="3127013"/>
    <lineage>
        <taxon>Bacteria</taxon>
        <taxon>Bacillati</taxon>
        <taxon>Candidatus Dormiibacterota</taxon>
        <taxon>Candidatus Dormibacteria</taxon>
        <taxon>Candidatus Dormibacterales</taxon>
        <taxon>Candidatus Dormibacteraceae</taxon>
        <taxon>Candidatus Dormiibacter</taxon>
    </lineage>
</organism>
<dbReference type="SUPFAM" id="SSF111337">
    <property type="entry name" value="QueA-like"/>
    <property type="match status" value="1"/>
</dbReference>
<dbReference type="InterPro" id="IPR042118">
    <property type="entry name" value="QueA_dom1"/>
</dbReference>
<evidence type="ECO:0000256" key="1">
    <source>
        <dbReference type="ARBA" id="ARBA00022490"/>
    </source>
</evidence>
<dbReference type="GO" id="GO:0051075">
    <property type="term" value="F:S-adenosylmethionine:tRNA ribosyltransferase-isomerase activity"/>
    <property type="evidence" value="ECO:0007669"/>
    <property type="project" value="TreeGrafter"/>
</dbReference>
<dbReference type="Gene3D" id="3.40.1780.10">
    <property type="entry name" value="QueA-like"/>
    <property type="match status" value="2"/>
</dbReference>
<name>A0A934KKU8_9BACT</name>
<dbReference type="AlphaFoldDB" id="A0A934KKU8"/>
<dbReference type="PANTHER" id="PTHR30307:SF0">
    <property type="entry name" value="S-ADENOSYLMETHIONINE:TRNA RIBOSYLTRANSFERASE-ISOMERASE"/>
    <property type="match status" value="1"/>
</dbReference>
<evidence type="ECO:0000256" key="2">
    <source>
        <dbReference type="ARBA" id="ARBA00022679"/>
    </source>
</evidence>
<keyword evidence="4" id="KW-0671">Queuosine biosynthesis</keyword>
<dbReference type="EMBL" id="JAEKNQ010000063">
    <property type="protein sequence ID" value="MBJ7604643.1"/>
    <property type="molecule type" value="Genomic_DNA"/>
</dbReference>
<evidence type="ECO:0000256" key="4">
    <source>
        <dbReference type="ARBA" id="ARBA00022785"/>
    </source>
</evidence>
<dbReference type="PANTHER" id="PTHR30307">
    <property type="entry name" value="S-ADENOSYLMETHIONINE:TRNA RIBOSYLTRANSFERASE-ISOMERASE"/>
    <property type="match status" value="1"/>
</dbReference>
<reference evidence="5 6" key="1">
    <citation type="submission" date="2020-10" db="EMBL/GenBank/DDBJ databases">
        <title>Ca. Dormibacterota MAGs.</title>
        <authorList>
            <person name="Montgomery K."/>
        </authorList>
    </citation>
    <scope>NUCLEOTIDE SEQUENCE [LARGE SCALE GENOMIC DNA]</scope>
    <source>
        <strain evidence="5">SC8811_S16_3</strain>
    </source>
</reference>
<evidence type="ECO:0000313" key="6">
    <source>
        <dbReference type="Proteomes" id="UP000620075"/>
    </source>
</evidence>
<sequence>MTAVAPALLDFELPARLEAATPPEELGRGRDDVRLLVTHRAARRIEHGRFTDLPDLLSAGDLLVVNRSATIPAALSAEVGGKAALLHLSSPRGDGTWIVELRHRDSDGRNSPWLDAASGTTLILPEGASARLLRPTAQAVDHGQRVRLWLAELDLPTPPTTFLNRHGVPIRYGHVDRDRPLAAYQTVFATEPGSAEMPSAGRPFTFELVTALVARGVAIAPLLLHCGVSSMEAHEPPAAERFLVPAATAERVNATRRLGGRVVAVGTTVVRALESAALAPGLVLPADGWTDLVIRADHPMMAIDGLLTGWHEPRASHLALLEALVGSELLETSYRAALDQGYLWHEFGDSHLLLP</sequence>
<dbReference type="InterPro" id="IPR036100">
    <property type="entry name" value="QueA_sf"/>
</dbReference>
<keyword evidence="1" id="KW-0963">Cytoplasm</keyword>
<keyword evidence="2" id="KW-0808">Transferase</keyword>
<accession>A0A934KKU8</accession>